<feature type="compositionally biased region" description="Polar residues" evidence="2">
    <location>
        <begin position="220"/>
        <end position="233"/>
    </location>
</feature>
<feature type="compositionally biased region" description="Low complexity" evidence="2">
    <location>
        <begin position="234"/>
        <end position="245"/>
    </location>
</feature>
<feature type="compositionally biased region" description="Polar residues" evidence="2">
    <location>
        <begin position="280"/>
        <end position="304"/>
    </location>
</feature>
<protein>
    <recommendedName>
        <fullName evidence="3">Mug135-like C-terminal domain-containing protein</fullName>
    </recommendedName>
</protein>
<feature type="domain" description="Mug135-like C-terminal" evidence="3">
    <location>
        <begin position="985"/>
        <end position="1053"/>
    </location>
</feature>
<feature type="compositionally biased region" description="Polar residues" evidence="2">
    <location>
        <begin position="158"/>
        <end position="169"/>
    </location>
</feature>
<feature type="compositionally biased region" description="Polar residues" evidence="2">
    <location>
        <begin position="454"/>
        <end position="465"/>
    </location>
</feature>
<feature type="compositionally biased region" description="Basic residues" evidence="2">
    <location>
        <begin position="790"/>
        <end position="814"/>
    </location>
</feature>
<organism evidence="4 5">
    <name type="scientific">Ascoidea rubescens DSM 1968</name>
    <dbReference type="NCBI Taxonomy" id="1344418"/>
    <lineage>
        <taxon>Eukaryota</taxon>
        <taxon>Fungi</taxon>
        <taxon>Dikarya</taxon>
        <taxon>Ascomycota</taxon>
        <taxon>Saccharomycotina</taxon>
        <taxon>Saccharomycetes</taxon>
        <taxon>Ascoideaceae</taxon>
        <taxon>Ascoidea</taxon>
    </lineage>
</organism>
<comment type="similarity">
    <text evidence="1">Belongs to the UPF0612 family.</text>
</comment>
<dbReference type="Pfam" id="PF08593">
    <property type="entry name" value="Mug135_C"/>
    <property type="match status" value="1"/>
</dbReference>
<evidence type="ECO:0000259" key="3">
    <source>
        <dbReference type="Pfam" id="PF08593"/>
    </source>
</evidence>
<feature type="region of interest" description="Disordered" evidence="2">
    <location>
        <begin position="220"/>
        <end position="351"/>
    </location>
</feature>
<feature type="compositionally biased region" description="Basic and acidic residues" evidence="2">
    <location>
        <begin position="850"/>
        <end position="873"/>
    </location>
</feature>
<accession>A0A1D2VGI3</accession>
<evidence type="ECO:0000256" key="1">
    <source>
        <dbReference type="ARBA" id="ARBA00005788"/>
    </source>
</evidence>
<dbReference type="InterPro" id="IPR013902">
    <property type="entry name" value="Mug135-like_C"/>
</dbReference>
<feature type="compositionally biased region" description="Polar residues" evidence="2">
    <location>
        <begin position="246"/>
        <end position="273"/>
    </location>
</feature>
<dbReference type="GeneID" id="30962908"/>
<gene>
    <name evidence="4" type="ORF">ASCRUDRAFT_149539</name>
</gene>
<dbReference type="AlphaFoldDB" id="A0A1D2VGI3"/>
<dbReference type="STRING" id="1344418.A0A1D2VGI3"/>
<feature type="compositionally biased region" description="Polar residues" evidence="2">
    <location>
        <begin position="311"/>
        <end position="351"/>
    </location>
</feature>
<proteinExistence type="inferred from homology"/>
<feature type="compositionally biased region" description="Low complexity" evidence="2">
    <location>
        <begin position="138"/>
        <end position="157"/>
    </location>
</feature>
<keyword evidence="5" id="KW-1185">Reference proteome</keyword>
<evidence type="ECO:0000313" key="4">
    <source>
        <dbReference type="EMBL" id="ODV60692.1"/>
    </source>
</evidence>
<feature type="region of interest" description="Disordered" evidence="2">
    <location>
        <begin position="730"/>
        <end position="931"/>
    </location>
</feature>
<feature type="compositionally biased region" description="Low complexity" evidence="2">
    <location>
        <begin position="635"/>
        <end position="647"/>
    </location>
</feature>
<dbReference type="RefSeq" id="XP_020046999.1">
    <property type="nucleotide sequence ID" value="XM_020189272.1"/>
</dbReference>
<dbReference type="EMBL" id="KV454481">
    <property type="protein sequence ID" value="ODV60692.1"/>
    <property type="molecule type" value="Genomic_DNA"/>
</dbReference>
<feature type="compositionally biased region" description="Basic and acidic residues" evidence="2">
    <location>
        <begin position="732"/>
        <end position="771"/>
    </location>
</feature>
<feature type="compositionally biased region" description="Polar residues" evidence="2">
    <location>
        <begin position="413"/>
        <end position="427"/>
    </location>
</feature>
<sequence>MLPYRQNQPDVNQPYQPSYPAQHTNPNDNQINHNTDKNTKNKKNTKIIKISENTLNPTIQNIPINAAQSPNHNRTLPHILSNPTSNLNNDHSPVHSVPIGPLILSPQITNRNPNHNHTQLPAKVTTFLTNHLVSSRQNPVAANPSPNPDPNSNSNLPINTAVSNVPNAPNTLNKQIRSNTSSDIQLPNVFDTYQNATANTLPPPISSYLRSIPYEYQNNSNHTDANIDNSFYSNTPYTTRNNPTPQSHINRNYTPIPDYSQNQNQNHDCNSNRPYPYLQDPQNYPHYQSQNQFHRSSHANTSGYDQLLFNPANSNQNYSPQNLPIPHNSQNQSPKNTQNTQSIPPYNLTSPITLNPSSSYILSHPPENLSLQVFHPPRPVQYTNQYRYSNNQNPNYQSPPPLSSRQHLLRSPKVTQPTTAQINSHDQSPIYPRHDSESTFQSHSRRTSQTRSSINTASIPTSSAFNHRDRSSTTLSIGIESLIHSQPETETKPEIFNQQRIRPLIPAISNVPICKGTSKHFFKLENKIALLKEVLCNNPFADFNNWKIISDNYNIWTYNNQPDRFYAANNYLPRKVRELMNDYHKEFIAKLQESLTKSKNNDRNTDNNDSDDDDDDDDDEDDEDNNDEEMNLHQVSPSVISVSSIPSTSNLHQRRLSISNESDLLRIINDNLNNNFYQMRNENNKEFRELLQKVYEIQCEVKLPENKKKRKLVTTTSSNKKILLDVVSKQKTSNEKINKEKEKETEKEKEKEKEKGKEKEKEKEREKEKIKARGRGKGKGKGKEKEKPRGKQKQKQKLKNRKRQKPKVNAKAKSKQIVLNNNHKLQDFLICPEGDNSGDSDDSYNDDDDSNRYGDYNDKNRKKNKNVDNKGDTNDISQQSAQSDDEYDNSDNSNGTKNGNENSEENETQSNESTGNDGTGGSEDSDDSYDSNNYSYTAIDLEAIKHHNFYEKSNTPIFLAATLRNLEIINNKLLRNENIDRITMGLPAKSVPFLNKKNKKDIKLPRIRTSLDIENLSLKHLNFYLENYAIEIDDEFKNNIVMKKKELACFLGILAPNNYSDLTRN</sequence>
<evidence type="ECO:0000313" key="5">
    <source>
        <dbReference type="Proteomes" id="UP000095038"/>
    </source>
</evidence>
<feature type="compositionally biased region" description="Low complexity" evidence="2">
    <location>
        <begin position="890"/>
        <end position="901"/>
    </location>
</feature>
<evidence type="ECO:0000256" key="2">
    <source>
        <dbReference type="SAM" id="MobiDB-lite"/>
    </source>
</evidence>
<feature type="region of interest" description="Disordered" evidence="2">
    <location>
        <begin position="597"/>
        <end position="651"/>
    </location>
</feature>
<dbReference type="InParanoid" id="A0A1D2VGI3"/>
<feature type="compositionally biased region" description="Acidic residues" evidence="2">
    <location>
        <begin position="836"/>
        <end position="849"/>
    </location>
</feature>
<dbReference type="Proteomes" id="UP000095038">
    <property type="component" value="Unassembled WGS sequence"/>
</dbReference>
<name>A0A1D2VGI3_9ASCO</name>
<feature type="region of interest" description="Disordered" evidence="2">
    <location>
        <begin position="135"/>
        <end position="169"/>
    </location>
</feature>
<feature type="compositionally biased region" description="Polar residues" evidence="2">
    <location>
        <begin position="1"/>
        <end position="30"/>
    </location>
</feature>
<feature type="region of interest" description="Disordered" evidence="2">
    <location>
        <begin position="1"/>
        <end position="41"/>
    </location>
</feature>
<feature type="region of interest" description="Disordered" evidence="2">
    <location>
        <begin position="382"/>
        <end position="470"/>
    </location>
</feature>
<feature type="compositionally biased region" description="Low complexity" evidence="2">
    <location>
        <begin position="384"/>
        <end position="396"/>
    </location>
</feature>
<reference evidence="5" key="1">
    <citation type="submission" date="2016-05" db="EMBL/GenBank/DDBJ databases">
        <title>Comparative genomics of biotechnologically important yeasts.</title>
        <authorList>
            <consortium name="DOE Joint Genome Institute"/>
            <person name="Riley R."/>
            <person name="Haridas S."/>
            <person name="Wolfe K.H."/>
            <person name="Lopes M.R."/>
            <person name="Hittinger C.T."/>
            <person name="Goker M."/>
            <person name="Salamov A."/>
            <person name="Wisecaver J."/>
            <person name="Long T.M."/>
            <person name="Aerts A.L."/>
            <person name="Barry K."/>
            <person name="Choi C."/>
            <person name="Clum A."/>
            <person name="Coughlan A.Y."/>
            <person name="Deshpande S."/>
            <person name="Douglass A.P."/>
            <person name="Hanson S.J."/>
            <person name="Klenk H.-P."/>
            <person name="Labutti K."/>
            <person name="Lapidus A."/>
            <person name="Lindquist E."/>
            <person name="Lipzen A."/>
            <person name="Meier-Kolthoff J.P."/>
            <person name="Ohm R.A."/>
            <person name="Otillar R.P."/>
            <person name="Pangilinan J."/>
            <person name="Peng Y."/>
            <person name="Rokas A."/>
            <person name="Rosa C.A."/>
            <person name="Scheuner C."/>
            <person name="Sibirny A.A."/>
            <person name="Slot J.C."/>
            <person name="Stielow J.B."/>
            <person name="Sun H."/>
            <person name="Kurtzman C.P."/>
            <person name="Blackwell M."/>
            <person name="Grigoriev I.V."/>
            <person name="Jeffries T.W."/>
        </authorList>
    </citation>
    <scope>NUCLEOTIDE SEQUENCE [LARGE SCALE GENOMIC DNA]</scope>
    <source>
        <strain evidence="5">DSM 1968</strain>
    </source>
</reference>
<feature type="compositionally biased region" description="Acidic residues" evidence="2">
    <location>
        <begin position="608"/>
        <end position="629"/>
    </location>
</feature>